<comment type="similarity">
    <text evidence="1">Belongs to the SEC6 family.</text>
</comment>
<protein>
    <submittedName>
        <fullName evidence="3">Exocyst complex component 3-like protein 4 isoform X1</fullName>
    </submittedName>
</protein>
<feature type="region of interest" description="Disordered" evidence="2">
    <location>
        <begin position="1"/>
        <end position="210"/>
    </location>
</feature>
<evidence type="ECO:0000313" key="3">
    <source>
        <dbReference type="EMBL" id="KAK6478956.1"/>
    </source>
</evidence>
<dbReference type="Proteomes" id="UP001369086">
    <property type="component" value="Unassembled WGS sequence"/>
</dbReference>
<accession>A0ABR0Z2D3</accession>
<feature type="compositionally biased region" description="Basic and acidic residues" evidence="2">
    <location>
        <begin position="93"/>
        <end position="116"/>
    </location>
</feature>
<dbReference type="PANTHER" id="PTHR21292:SF7">
    <property type="entry name" value="EXOCYST COMPLEX COMPONENT 3-LIKE 2"/>
    <property type="match status" value="1"/>
</dbReference>
<evidence type="ECO:0000256" key="2">
    <source>
        <dbReference type="SAM" id="MobiDB-lite"/>
    </source>
</evidence>
<feature type="compositionally biased region" description="Low complexity" evidence="2">
    <location>
        <begin position="79"/>
        <end position="92"/>
    </location>
</feature>
<organism evidence="3 4">
    <name type="scientific">Huso huso</name>
    <name type="common">Beluga</name>
    <name type="synonym">Acipenser huso</name>
    <dbReference type="NCBI Taxonomy" id="61971"/>
    <lineage>
        <taxon>Eukaryota</taxon>
        <taxon>Metazoa</taxon>
        <taxon>Chordata</taxon>
        <taxon>Craniata</taxon>
        <taxon>Vertebrata</taxon>
        <taxon>Euteleostomi</taxon>
        <taxon>Actinopterygii</taxon>
        <taxon>Chondrostei</taxon>
        <taxon>Acipenseriformes</taxon>
        <taxon>Acipenseridae</taxon>
        <taxon>Huso</taxon>
    </lineage>
</organism>
<proteinExistence type="inferred from homology"/>
<dbReference type="Pfam" id="PF06046">
    <property type="entry name" value="Sec6"/>
    <property type="match status" value="1"/>
</dbReference>
<sequence length="851" mass="95862">MDSLAAGVKEKATICSTNPFEDAETLEQVSLESMENGGENLDSAEKSGVIGKLGSELTSVPSDSEEPTSPEGQKSILQRSSLGRLSSRLWSGLRKDGEGKQEQRKSVSEDQSERWRLSGSELTSVPSDSEEPKSPDGPKALLKRSGLGRLSSRLRSGLGKDGEGKQEQLKSVGEDQSAHRILSGPELSVPGDTEENKSPDGSLSPLKRGGLGRLSSKILSGLRKDGDGKQGQMIAVAEIRAEEVETPPKHKEPEEPLSVMEIHDLINKGVLEEAHLHLLLLKKELDAETSKTVQEGAQSELLRKTKDMELLCGALRDKLKSIVKDSLNNAEDLLTNAVKIIVEEDKKEHDPSYCEASCLKGPQEWKELWREAVQEGVRERIASVPIAKREDNQSWLAVHLALLGKSIVDDLGSVKIMVQKCYPQDFGVCDTYVASSHQAVSSHLQKIMQQKLEVNEWYALLNWTINCYESDKIMGNLVLKPEVNTESMDPLLDKDTLENMKKNYSTGLQVQLKHCLENMLNIESEKNWETEDEPEILNGYYHSEIQIDITEMIHRYVATSREIGTDLEERVLCTCSEEVKRFSRQFHNTFMEWRTSSSNSALQKMHSIAYINSFSNIKTEMDKYKEKCPAQIEQLNNELDKVIQDFGATLLADFIQETEPYFKKLMTKRWLSCEDDFEKITEIIENHSELYKKMKQPCFQKCVNDIHYNAVKGYITQIMKKNYSCKNRKHERAAAKIKVESEALRSHFDDMGTTSKWLHSAAQHLSDIIGVKNKKDIKETIQPLFSDFPDISKEHVSAVLYFRGITKGPEKQAILRLLQELKHSPDTNVNRSRLLFGAIVVPKTNACLPLT</sequence>
<evidence type="ECO:0000256" key="1">
    <source>
        <dbReference type="ARBA" id="ARBA00009447"/>
    </source>
</evidence>
<dbReference type="Gene3D" id="1.10.357.70">
    <property type="entry name" value="Exocyst complex component Sec6, C-terminal domain"/>
    <property type="match status" value="1"/>
</dbReference>
<reference evidence="3 4" key="1">
    <citation type="submission" date="2021-05" db="EMBL/GenBank/DDBJ databases">
        <authorList>
            <person name="Zahm M."/>
            <person name="Klopp C."/>
            <person name="Cabau C."/>
            <person name="Kuhl H."/>
            <person name="Suciu R."/>
            <person name="Ciorpac M."/>
            <person name="Holostenco D."/>
            <person name="Gessner J."/>
            <person name="Wuertz S."/>
            <person name="Hohne C."/>
            <person name="Stock M."/>
            <person name="Gislard M."/>
            <person name="Lluch J."/>
            <person name="Milhes M."/>
            <person name="Lampietro C."/>
            <person name="Lopez Roques C."/>
            <person name="Donnadieu C."/>
            <person name="Du K."/>
            <person name="Schartl M."/>
            <person name="Guiguen Y."/>
        </authorList>
    </citation>
    <scope>NUCLEOTIDE SEQUENCE [LARGE SCALE GENOMIC DNA]</scope>
    <source>
        <strain evidence="3">Hh-F2</strain>
        <tissue evidence="3">Blood</tissue>
    </source>
</reference>
<feature type="compositionally biased region" description="Basic and acidic residues" evidence="2">
    <location>
        <begin position="158"/>
        <end position="178"/>
    </location>
</feature>
<name>A0ABR0Z2D3_HUSHU</name>
<dbReference type="InterPro" id="IPR010326">
    <property type="entry name" value="EXOC3/Sec6"/>
</dbReference>
<gene>
    <name evidence="3" type="ORF">HHUSO_G19589</name>
</gene>
<dbReference type="InterPro" id="IPR042532">
    <property type="entry name" value="EXOC3/Sec6_C"/>
</dbReference>
<dbReference type="EMBL" id="JAHFZB010000018">
    <property type="protein sequence ID" value="KAK6478956.1"/>
    <property type="molecule type" value="Genomic_DNA"/>
</dbReference>
<feature type="compositionally biased region" description="Low complexity" evidence="2">
    <location>
        <begin position="143"/>
        <end position="157"/>
    </location>
</feature>
<comment type="caution">
    <text evidence="3">The sequence shown here is derived from an EMBL/GenBank/DDBJ whole genome shotgun (WGS) entry which is preliminary data.</text>
</comment>
<dbReference type="PANTHER" id="PTHR21292">
    <property type="entry name" value="EXOCYST COMPLEX COMPONENT SEC6-RELATED"/>
    <property type="match status" value="1"/>
</dbReference>
<evidence type="ECO:0000313" key="4">
    <source>
        <dbReference type="Proteomes" id="UP001369086"/>
    </source>
</evidence>
<keyword evidence="4" id="KW-1185">Reference proteome</keyword>